<dbReference type="SUPFAM" id="SSF52087">
    <property type="entry name" value="CRAL/TRIO domain"/>
    <property type="match status" value="1"/>
</dbReference>
<dbReference type="GO" id="GO:0000139">
    <property type="term" value="C:Golgi membrane"/>
    <property type="evidence" value="ECO:0007669"/>
    <property type="project" value="UniProtKB-SubCell"/>
</dbReference>
<keyword evidence="4" id="KW-0333">Golgi apparatus</keyword>
<comment type="caution">
    <text evidence="9">The sequence shown here is derived from an EMBL/GenBank/DDBJ whole genome shotgun (WGS) entry which is preliminary data.</text>
</comment>
<protein>
    <recommendedName>
        <fullName evidence="8">CRAL-TRIO domain-containing protein</fullName>
    </recommendedName>
</protein>
<evidence type="ECO:0000256" key="3">
    <source>
        <dbReference type="ARBA" id="ARBA00022927"/>
    </source>
</evidence>
<dbReference type="PANTHER" id="PTHR45657">
    <property type="entry name" value="CRAL-TRIO DOMAIN-CONTAINING PROTEIN YKL091C-RELATED"/>
    <property type="match status" value="1"/>
</dbReference>
<evidence type="ECO:0000256" key="5">
    <source>
        <dbReference type="ARBA" id="ARBA00023054"/>
    </source>
</evidence>
<evidence type="ECO:0000313" key="9">
    <source>
        <dbReference type="EMBL" id="KAD3336541.1"/>
    </source>
</evidence>
<keyword evidence="7" id="KW-1133">Transmembrane helix</keyword>
<dbReference type="GO" id="GO:0015031">
    <property type="term" value="P:protein transport"/>
    <property type="evidence" value="ECO:0007669"/>
    <property type="project" value="UniProtKB-KW"/>
</dbReference>
<keyword evidence="7" id="KW-0812">Transmembrane</keyword>
<proteinExistence type="inferred from homology"/>
<gene>
    <name evidence="9" type="ORF">E3N88_32060</name>
</gene>
<evidence type="ECO:0000256" key="4">
    <source>
        <dbReference type="ARBA" id="ARBA00023034"/>
    </source>
</evidence>
<dbReference type="InterPro" id="IPR051026">
    <property type="entry name" value="PI/PC_transfer"/>
</dbReference>
<dbReference type="Pfam" id="PF03765">
    <property type="entry name" value="CRAL_TRIO_N"/>
    <property type="match status" value="1"/>
</dbReference>
<dbReference type="InterPro" id="IPR011074">
    <property type="entry name" value="CRAL/TRIO_N_dom"/>
</dbReference>
<feature type="transmembrane region" description="Helical" evidence="7">
    <location>
        <begin position="474"/>
        <end position="494"/>
    </location>
</feature>
<name>A0A5N6M8L4_9ASTR</name>
<evidence type="ECO:0000256" key="1">
    <source>
        <dbReference type="ARBA" id="ARBA00004202"/>
    </source>
</evidence>
<dbReference type="FunFam" id="3.40.525.10:FF:000011">
    <property type="entry name" value="SEC14 cytosolic factor"/>
    <property type="match status" value="1"/>
</dbReference>
<evidence type="ECO:0000313" key="10">
    <source>
        <dbReference type="Proteomes" id="UP000326396"/>
    </source>
</evidence>
<evidence type="ECO:0000256" key="6">
    <source>
        <dbReference type="ARBA" id="ARBA00038020"/>
    </source>
</evidence>
<evidence type="ECO:0000256" key="2">
    <source>
        <dbReference type="ARBA" id="ARBA00004395"/>
    </source>
</evidence>
<sequence length="617" mass="70524">MWVISRVPVGCIWGSQLMQNSSLNQEDRSTQKYDLGTVGDDKKRVRVRSLKKKAMTAATNPINSLKKRGNKRVLNCQFASISVGDVRHEEDEKVVNAFREILIEKELLPNVHDDYHTLLRFLKARKFDIDKAVQMWVDMLNWRKDYGADSILKDFVYEEYEDVRKYYPHGYHGVDREGRPVYIERLGKVDPSKLMNVTTVDRFLRYHVQGFEKAFSEKFPACSVAARRHIDACTTILDVQGMNWMSFGKVAHDLLMRMQKIDGDNYPETLHQMFIVNAGNGFKFAWNTVKGFLDPRTTSKIHVLGNKYQSQLFEVIDSSQLPDFLGGSCSCPNEGGCMMSDKGPWQDPELIKLINTENTEKNASFFDDSNLEVKSIVSQSTSCKISGDLKPNMGFQTHVPRRSMSLNLRSSVNIPVYNKTRVVPSGTSDKIGTIQNKTRVEPVVSGTRIDVTARNERILSKTMEESTVNKVLSFMYKVLTYIYLLSFGLVNFLLKNTTKSFSNGKNVEQFVNTSSPVEKDLLHPCEEKLKQLEAMVAELSSKPSRIPQEKEEMLAESMNRIRSMEYDLQKTKKALFATASKQMELEESIETLRGDTINRTNSCWVRRTKSSSSGRWQ</sequence>
<keyword evidence="5" id="KW-0175">Coiled coil</keyword>
<organism evidence="9 10">
    <name type="scientific">Mikania micrantha</name>
    <name type="common">bitter vine</name>
    <dbReference type="NCBI Taxonomy" id="192012"/>
    <lineage>
        <taxon>Eukaryota</taxon>
        <taxon>Viridiplantae</taxon>
        <taxon>Streptophyta</taxon>
        <taxon>Embryophyta</taxon>
        <taxon>Tracheophyta</taxon>
        <taxon>Spermatophyta</taxon>
        <taxon>Magnoliopsida</taxon>
        <taxon>eudicotyledons</taxon>
        <taxon>Gunneridae</taxon>
        <taxon>Pentapetalae</taxon>
        <taxon>asterids</taxon>
        <taxon>campanulids</taxon>
        <taxon>Asterales</taxon>
        <taxon>Asteraceae</taxon>
        <taxon>Asteroideae</taxon>
        <taxon>Heliantheae alliance</taxon>
        <taxon>Eupatorieae</taxon>
        <taxon>Mikania</taxon>
    </lineage>
</organism>
<comment type="similarity">
    <text evidence="6">Belongs to the SFH family.</text>
</comment>
<keyword evidence="10" id="KW-1185">Reference proteome</keyword>
<dbReference type="Gene3D" id="3.40.525.10">
    <property type="entry name" value="CRAL-TRIO lipid binding domain"/>
    <property type="match status" value="1"/>
</dbReference>
<keyword evidence="3" id="KW-0813">Transport</keyword>
<dbReference type="InterPro" id="IPR001251">
    <property type="entry name" value="CRAL-TRIO_dom"/>
</dbReference>
<dbReference type="PANTHER" id="PTHR45657:SF69">
    <property type="entry name" value="CRAL-TRIO LIPID BINDING DOMAIN, CRAL_TRIO DOMAIN, CRAL_TRIO DOMAIN SUPERFAMILY"/>
    <property type="match status" value="1"/>
</dbReference>
<accession>A0A5N6M8L4</accession>
<dbReference type="SMART" id="SM01100">
    <property type="entry name" value="CRAL_TRIO_N"/>
    <property type="match status" value="1"/>
</dbReference>
<comment type="subcellular location">
    <subcellularLocation>
        <location evidence="1">Cell membrane</location>
        <topology evidence="1">Peripheral membrane protein</topology>
    </subcellularLocation>
    <subcellularLocation>
        <location evidence="2">Golgi apparatus membrane</location>
        <topology evidence="2">Peripheral membrane protein</topology>
    </subcellularLocation>
</comment>
<reference evidence="9 10" key="1">
    <citation type="submission" date="2019-05" db="EMBL/GenBank/DDBJ databases">
        <title>Mikania micrantha, genome provides insights into the molecular mechanism of rapid growth.</title>
        <authorList>
            <person name="Liu B."/>
        </authorList>
    </citation>
    <scope>NUCLEOTIDE SEQUENCE [LARGE SCALE GENOMIC DNA]</scope>
    <source>
        <strain evidence="9">NLD-2019</strain>
        <tissue evidence="9">Leaf</tissue>
    </source>
</reference>
<dbReference type="CDD" id="cd00170">
    <property type="entry name" value="SEC14"/>
    <property type="match status" value="1"/>
</dbReference>
<dbReference type="Gene3D" id="1.10.8.20">
    <property type="entry name" value="N-terminal domain of phosphatidylinositol transfer protein sec14p"/>
    <property type="match status" value="1"/>
</dbReference>
<dbReference type="InterPro" id="IPR036273">
    <property type="entry name" value="CRAL/TRIO_N_dom_sf"/>
</dbReference>
<dbReference type="SMART" id="SM00516">
    <property type="entry name" value="SEC14"/>
    <property type="match status" value="1"/>
</dbReference>
<dbReference type="GO" id="GO:0005886">
    <property type="term" value="C:plasma membrane"/>
    <property type="evidence" value="ECO:0007669"/>
    <property type="project" value="UniProtKB-SubCell"/>
</dbReference>
<dbReference type="EMBL" id="SZYD01000016">
    <property type="protein sequence ID" value="KAD3336541.1"/>
    <property type="molecule type" value="Genomic_DNA"/>
</dbReference>
<dbReference type="PROSITE" id="PS50191">
    <property type="entry name" value="CRAL_TRIO"/>
    <property type="match status" value="1"/>
</dbReference>
<keyword evidence="7" id="KW-0472">Membrane</keyword>
<dbReference type="AlphaFoldDB" id="A0A5N6M8L4"/>
<dbReference type="SUPFAM" id="SSF46938">
    <property type="entry name" value="CRAL/TRIO N-terminal domain"/>
    <property type="match status" value="1"/>
</dbReference>
<dbReference type="OrthoDB" id="1434354at2759"/>
<dbReference type="PRINTS" id="PR00180">
    <property type="entry name" value="CRETINALDHBP"/>
</dbReference>
<evidence type="ECO:0000259" key="8">
    <source>
        <dbReference type="PROSITE" id="PS50191"/>
    </source>
</evidence>
<dbReference type="Proteomes" id="UP000326396">
    <property type="component" value="Linkage Group LG6"/>
</dbReference>
<dbReference type="Pfam" id="PF00650">
    <property type="entry name" value="CRAL_TRIO"/>
    <property type="match status" value="1"/>
</dbReference>
<dbReference type="InterPro" id="IPR036865">
    <property type="entry name" value="CRAL-TRIO_dom_sf"/>
</dbReference>
<keyword evidence="3" id="KW-0653">Protein transport</keyword>
<evidence type="ECO:0000256" key="7">
    <source>
        <dbReference type="SAM" id="Phobius"/>
    </source>
</evidence>
<feature type="domain" description="CRAL-TRIO" evidence="8">
    <location>
        <begin position="159"/>
        <end position="333"/>
    </location>
</feature>